<evidence type="ECO:0000313" key="2">
    <source>
        <dbReference type="Proteomes" id="UP000244722"/>
    </source>
</evidence>
<keyword evidence="2" id="KW-1185">Reference proteome</keyword>
<evidence type="ECO:0000313" key="1">
    <source>
        <dbReference type="EMBL" id="PUU82129.1"/>
    </source>
</evidence>
<gene>
    <name evidence="1" type="ORF">B9Z19DRAFT_1075604</name>
</gene>
<organism evidence="1 2">
    <name type="scientific">Tuber borchii</name>
    <name type="common">White truffle</name>
    <dbReference type="NCBI Taxonomy" id="42251"/>
    <lineage>
        <taxon>Eukaryota</taxon>
        <taxon>Fungi</taxon>
        <taxon>Dikarya</taxon>
        <taxon>Ascomycota</taxon>
        <taxon>Pezizomycotina</taxon>
        <taxon>Pezizomycetes</taxon>
        <taxon>Pezizales</taxon>
        <taxon>Tuberaceae</taxon>
        <taxon>Tuber</taxon>
    </lineage>
</organism>
<name>A0A2T7A332_TUBBO</name>
<dbReference type="AlphaFoldDB" id="A0A2T7A332"/>
<sequence>MQSTKLASRATRPKHRSHNTTLYHRLLVLAYLALLFHCIAQISGHKTSLDTLKFMKKVKGRHGWGDRRVIASTV</sequence>
<dbReference type="EMBL" id="NESQ01000033">
    <property type="protein sequence ID" value="PUU82129.1"/>
    <property type="molecule type" value="Genomic_DNA"/>
</dbReference>
<proteinExistence type="predicted"/>
<dbReference type="Proteomes" id="UP000244722">
    <property type="component" value="Unassembled WGS sequence"/>
</dbReference>
<reference evidence="1 2" key="1">
    <citation type="submission" date="2017-04" db="EMBL/GenBank/DDBJ databases">
        <title>Draft genome sequence of Tuber borchii Vittad., a whitish edible truffle.</title>
        <authorList>
            <consortium name="DOE Joint Genome Institute"/>
            <person name="Murat C."/>
            <person name="Kuo A."/>
            <person name="Barry K.W."/>
            <person name="Clum A."/>
            <person name="Dockter R.B."/>
            <person name="Fauchery L."/>
            <person name="Iotti M."/>
            <person name="Kohler A."/>
            <person name="Labutti K."/>
            <person name="Lindquist E.A."/>
            <person name="Lipzen A."/>
            <person name="Ohm R.A."/>
            <person name="Wang M."/>
            <person name="Grigoriev I.V."/>
            <person name="Zambonelli A."/>
            <person name="Martin F.M."/>
        </authorList>
    </citation>
    <scope>NUCLEOTIDE SEQUENCE [LARGE SCALE GENOMIC DNA]</scope>
    <source>
        <strain evidence="1 2">Tbo3840</strain>
    </source>
</reference>
<accession>A0A2T7A332</accession>
<protein>
    <submittedName>
        <fullName evidence="1">Uncharacterized protein</fullName>
    </submittedName>
</protein>
<comment type="caution">
    <text evidence="1">The sequence shown here is derived from an EMBL/GenBank/DDBJ whole genome shotgun (WGS) entry which is preliminary data.</text>
</comment>